<accession>A0A2U1NRV6</accession>
<comment type="caution">
    <text evidence="3">The sequence shown here is derived from an EMBL/GenBank/DDBJ whole genome shotgun (WGS) entry which is preliminary data.</text>
</comment>
<proteinExistence type="predicted"/>
<dbReference type="Pfam" id="PF03732">
    <property type="entry name" value="Retrotrans_gag"/>
    <property type="match status" value="1"/>
</dbReference>
<dbReference type="InterPro" id="IPR005162">
    <property type="entry name" value="Retrotrans_gag_dom"/>
</dbReference>
<keyword evidence="3" id="KW-0548">Nucleotidyltransferase</keyword>
<evidence type="ECO:0000256" key="1">
    <source>
        <dbReference type="SAM" id="MobiDB-lite"/>
    </source>
</evidence>
<dbReference type="Proteomes" id="UP000245207">
    <property type="component" value="Unassembled WGS sequence"/>
</dbReference>
<dbReference type="OrthoDB" id="1936908at2759"/>
<feature type="domain" description="Retrotransposon gag" evidence="2">
    <location>
        <begin position="147"/>
        <end position="244"/>
    </location>
</feature>
<feature type="compositionally biased region" description="Gly residues" evidence="1">
    <location>
        <begin position="19"/>
        <end position="33"/>
    </location>
</feature>
<feature type="compositionally biased region" description="Low complexity" evidence="1">
    <location>
        <begin position="85"/>
        <end position="94"/>
    </location>
</feature>
<dbReference type="EMBL" id="PKPP01002299">
    <property type="protein sequence ID" value="PWA76224.1"/>
    <property type="molecule type" value="Genomic_DNA"/>
</dbReference>
<keyword evidence="4" id="KW-1185">Reference proteome</keyword>
<gene>
    <name evidence="3" type="ORF">CTI12_AA086070</name>
</gene>
<organism evidence="3 4">
    <name type="scientific">Artemisia annua</name>
    <name type="common">Sweet wormwood</name>
    <dbReference type="NCBI Taxonomy" id="35608"/>
    <lineage>
        <taxon>Eukaryota</taxon>
        <taxon>Viridiplantae</taxon>
        <taxon>Streptophyta</taxon>
        <taxon>Embryophyta</taxon>
        <taxon>Tracheophyta</taxon>
        <taxon>Spermatophyta</taxon>
        <taxon>Magnoliopsida</taxon>
        <taxon>eudicotyledons</taxon>
        <taxon>Gunneridae</taxon>
        <taxon>Pentapetalae</taxon>
        <taxon>asterids</taxon>
        <taxon>campanulids</taxon>
        <taxon>Asterales</taxon>
        <taxon>Asteraceae</taxon>
        <taxon>Asteroideae</taxon>
        <taxon>Anthemideae</taxon>
        <taxon>Artemisiinae</taxon>
        <taxon>Artemisia</taxon>
    </lineage>
</organism>
<dbReference type="AlphaFoldDB" id="A0A2U1NRV6"/>
<feature type="region of interest" description="Disordered" evidence="1">
    <location>
        <begin position="1"/>
        <end position="43"/>
    </location>
</feature>
<dbReference type="GO" id="GO:0003964">
    <property type="term" value="F:RNA-directed DNA polymerase activity"/>
    <property type="evidence" value="ECO:0007669"/>
    <property type="project" value="UniProtKB-KW"/>
</dbReference>
<name>A0A2U1NRV6_ARTAN</name>
<keyword evidence="3" id="KW-0695">RNA-directed DNA polymerase</keyword>
<feature type="region of interest" description="Disordered" evidence="1">
    <location>
        <begin position="67"/>
        <end position="94"/>
    </location>
</feature>
<evidence type="ECO:0000313" key="4">
    <source>
        <dbReference type="Proteomes" id="UP000245207"/>
    </source>
</evidence>
<protein>
    <submittedName>
        <fullName evidence="3">Reverse transcriptase domain-containing protein</fullName>
    </submittedName>
</protein>
<evidence type="ECO:0000259" key="2">
    <source>
        <dbReference type="Pfam" id="PF03732"/>
    </source>
</evidence>
<reference evidence="3 4" key="1">
    <citation type="journal article" date="2018" name="Mol. Plant">
        <title>The genome of Artemisia annua provides insight into the evolution of Asteraceae family and artemisinin biosynthesis.</title>
        <authorList>
            <person name="Shen Q."/>
            <person name="Zhang L."/>
            <person name="Liao Z."/>
            <person name="Wang S."/>
            <person name="Yan T."/>
            <person name="Shi P."/>
            <person name="Liu M."/>
            <person name="Fu X."/>
            <person name="Pan Q."/>
            <person name="Wang Y."/>
            <person name="Lv Z."/>
            <person name="Lu X."/>
            <person name="Zhang F."/>
            <person name="Jiang W."/>
            <person name="Ma Y."/>
            <person name="Chen M."/>
            <person name="Hao X."/>
            <person name="Li L."/>
            <person name="Tang Y."/>
            <person name="Lv G."/>
            <person name="Zhou Y."/>
            <person name="Sun X."/>
            <person name="Brodelius P.E."/>
            <person name="Rose J.K.C."/>
            <person name="Tang K."/>
        </authorList>
    </citation>
    <scope>NUCLEOTIDE SEQUENCE [LARGE SCALE GENOMIC DNA]</scope>
    <source>
        <strain evidence="4">cv. Huhao1</strain>
        <tissue evidence="3">Leaf</tissue>
    </source>
</reference>
<keyword evidence="3" id="KW-0808">Transferase</keyword>
<sequence>MPPRRSNRVNRGAPAQRGGRTGGRGGRGSGRGTGNNNNNNENPDFETIIARKLQGLLPTIVTQVGDHISNQGNNVSGNDHGDNNGGNDHANNGNHTNGNKGCTYREFSACKPVDFDGNGGAIAYTRWVEKMESVIDISECADHQKIKYAACSLTGKALTRWNTQIQARGREAAVGMSWDDFKALLMEEYCPDNEMQKLEYEFYHHAMVGAGHTAYTDRFHELARLVPHMVTPESKRIKRYIYGLVPEIHGMWIFFVFKFLSILVEGGFTTEGGGIDELGLGGFGSGSDMINRMIQTLIIVRN</sequence>
<evidence type="ECO:0000313" key="3">
    <source>
        <dbReference type="EMBL" id="PWA76224.1"/>
    </source>
</evidence>